<evidence type="ECO:0000313" key="1">
    <source>
        <dbReference type="EMBL" id="GER31794.1"/>
    </source>
</evidence>
<evidence type="ECO:0000313" key="2">
    <source>
        <dbReference type="Proteomes" id="UP000325081"/>
    </source>
</evidence>
<dbReference type="GO" id="GO:0016787">
    <property type="term" value="F:hydrolase activity"/>
    <property type="evidence" value="ECO:0007669"/>
    <property type="project" value="UniProtKB-KW"/>
</dbReference>
<proteinExistence type="predicted"/>
<organism evidence="1 2">
    <name type="scientific">Striga asiatica</name>
    <name type="common">Asiatic witchweed</name>
    <name type="synonym">Buchnera asiatica</name>
    <dbReference type="NCBI Taxonomy" id="4170"/>
    <lineage>
        <taxon>Eukaryota</taxon>
        <taxon>Viridiplantae</taxon>
        <taxon>Streptophyta</taxon>
        <taxon>Embryophyta</taxon>
        <taxon>Tracheophyta</taxon>
        <taxon>Spermatophyta</taxon>
        <taxon>Magnoliopsida</taxon>
        <taxon>eudicotyledons</taxon>
        <taxon>Gunneridae</taxon>
        <taxon>Pentapetalae</taxon>
        <taxon>asterids</taxon>
        <taxon>lamiids</taxon>
        <taxon>Lamiales</taxon>
        <taxon>Orobanchaceae</taxon>
        <taxon>Buchnereae</taxon>
        <taxon>Striga</taxon>
    </lineage>
</organism>
<comment type="caution">
    <text evidence="1">The sequence shown here is derived from an EMBL/GenBank/DDBJ whole genome shotgun (WGS) entry which is preliminary data.</text>
</comment>
<sequence>MDLGSSTSFTLSILENNLHGHFDRVTNNNYLAFAAEHLLHGGRHDVKLRVKCCSLRFRCHASTSHSEIHSDLLEILPHFRNYLGSGLVGRFCALHRIVGEAVYESVFGNKVCFVHDIYVGSYQT</sequence>
<dbReference type="Proteomes" id="UP000325081">
    <property type="component" value="Unassembled WGS sequence"/>
</dbReference>
<name>A0A5A7PGG1_STRAF</name>
<dbReference type="EMBL" id="BKCP01004516">
    <property type="protein sequence ID" value="GER31794.1"/>
    <property type="molecule type" value="Genomic_DNA"/>
</dbReference>
<keyword evidence="2" id="KW-1185">Reference proteome</keyword>
<gene>
    <name evidence="1" type="ORF">STAS_07831</name>
</gene>
<accession>A0A5A7PGG1</accession>
<dbReference type="AlphaFoldDB" id="A0A5A7PGG1"/>
<protein>
    <submittedName>
        <fullName evidence="1">P-loop containing nucleoside triphosphatehydrolases superfamily protein</fullName>
    </submittedName>
</protein>
<keyword evidence="1" id="KW-0378">Hydrolase</keyword>
<reference evidence="2" key="1">
    <citation type="journal article" date="2019" name="Curr. Biol.">
        <title>Genome Sequence of Striga asiatica Provides Insight into the Evolution of Plant Parasitism.</title>
        <authorList>
            <person name="Yoshida S."/>
            <person name="Kim S."/>
            <person name="Wafula E.K."/>
            <person name="Tanskanen J."/>
            <person name="Kim Y.M."/>
            <person name="Honaas L."/>
            <person name="Yang Z."/>
            <person name="Spallek T."/>
            <person name="Conn C.E."/>
            <person name="Ichihashi Y."/>
            <person name="Cheong K."/>
            <person name="Cui S."/>
            <person name="Der J.P."/>
            <person name="Gundlach H."/>
            <person name="Jiao Y."/>
            <person name="Hori C."/>
            <person name="Ishida J.K."/>
            <person name="Kasahara H."/>
            <person name="Kiba T."/>
            <person name="Kim M.S."/>
            <person name="Koo N."/>
            <person name="Laohavisit A."/>
            <person name="Lee Y.H."/>
            <person name="Lumba S."/>
            <person name="McCourt P."/>
            <person name="Mortimer J.C."/>
            <person name="Mutuku J.M."/>
            <person name="Nomura T."/>
            <person name="Sasaki-Sekimoto Y."/>
            <person name="Seto Y."/>
            <person name="Wang Y."/>
            <person name="Wakatake T."/>
            <person name="Sakakibara H."/>
            <person name="Demura T."/>
            <person name="Yamaguchi S."/>
            <person name="Yoneyama K."/>
            <person name="Manabe R.I."/>
            <person name="Nelson D.C."/>
            <person name="Schulman A.H."/>
            <person name="Timko M.P."/>
            <person name="dePamphilis C.W."/>
            <person name="Choi D."/>
            <person name="Shirasu K."/>
        </authorList>
    </citation>
    <scope>NUCLEOTIDE SEQUENCE [LARGE SCALE GENOMIC DNA]</scope>
    <source>
        <strain evidence="2">cv. UVA1</strain>
    </source>
</reference>